<evidence type="ECO:0000259" key="1">
    <source>
        <dbReference type="Pfam" id="PF00723"/>
    </source>
</evidence>
<sequence length="358" mass="41619">MVIDLILKSLEIISKNQNPLGAYIACPDFDTYKYCWLRDGSFTAYAMDLYGQYESSQKFFHWVNKVILSQREKVIKIVEVVQGGEELINFDYMPARYNMDGQEEKDEWGNFQLDGYGTWLWALSQHISITGKNELLSKYRESISLTIDYLINLWGVPNFDCWEENGDKIHPATLACIYGGLNSISKYIEDPRINKTVEDIKEFVLKNCVLNGRLVKYVGSESIDSSLIWASVPFGMFNPDDSIMKNTIYEIEKRLVHNYGVHRYPEDTYYGGGEWLLLTGYLGWYYVETGQMEKAKECIMWIEKQADDKGEFVEQVLGHVNNGEYILKWINLWGEPAKPLLWSHAMYLVLKNKIIRDI</sequence>
<dbReference type="Pfam" id="PF00723">
    <property type="entry name" value="Glyco_hydro_15"/>
    <property type="match status" value="1"/>
</dbReference>
<dbReference type="STRING" id="1403537.Q428_13060"/>
<comment type="caution">
    <text evidence="2">The sequence shown here is derived from an EMBL/GenBank/DDBJ whole genome shotgun (WGS) entry which is preliminary data.</text>
</comment>
<dbReference type="Gene3D" id="1.50.10.10">
    <property type="match status" value="1"/>
</dbReference>
<reference evidence="2 3" key="1">
    <citation type="journal article" date="2014" name="Genome Announc.">
        <title>Draft Genome Sequence of Fervidicella metallireducens Strain AeBT, an Iron-Reducing Thermoanaerobe from the Great Artesian Basin.</title>
        <authorList>
            <person name="Patel B.K."/>
        </authorList>
    </citation>
    <scope>NUCLEOTIDE SEQUENCE [LARGE SCALE GENOMIC DNA]</scope>
    <source>
        <strain evidence="2 3">AeB</strain>
    </source>
</reference>
<name>A0A017RRT8_9CLOT</name>
<protein>
    <submittedName>
        <fullName evidence="2">Glycoside hydrolase</fullName>
    </submittedName>
</protein>
<dbReference type="InterPro" id="IPR012341">
    <property type="entry name" value="6hp_glycosidase-like_sf"/>
</dbReference>
<feature type="domain" description="GH15-like" evidence="1">
    <location>
        <begin position="15"/>
        <end position="291"/>
    </location>
</feature>
<keyword evidence="2" id="KW-0378">Hydrolase</keyword>
<dbReference type="AlphaFoldDB" id="A0A017RRT8"/>
<dbReference type="InterPro" id="IPR011613">
    <property type="entry name" value="GH15-like"/>
</dbReference>
<dbReference type="EMBL" id="AZQP01000054">
    <property type="protein sequence ID" value="EYE87468.1"/>
    <property type="molecule type" value="Genomic_DNA"/>
</dbReference>
<gene>
    <name evidence="2" type="ORF">Q428_13060</name>
</gene>
<keyword evidence="3" id="KW-1185">Reference proteome</keyword>
<dbReference type="Proteomes" id="UP000019681">
    <property type="component" value="Unassembled WGS sequence"/>
</dbReference>
<accession>A0A017RRT8</accession>
<dbReference type="InterPro" id="IPR008928">
    <property type="entry name" value="6-hairpin_glycosidase_sf"/>
</dbReference>
<organism evidence="2 3">
    <name type="scientific">Fervidicella metallireducens AeB</name>
    <dbReference type="NCBI Taxonomy" id="1403537"/>
    <lineage>
        <taxon>Bacteria</taxon>
        <taxon>Bacillati</taxon>
        <taxon>Bacillota</taxon>
        <taxon>Clostridia</taxon>
        <taxon>Eubacteriales</taxon>
        <taxon>Clostridiaceae</taxon>
        <taxon>Fervidicella</taxon>
    </lineage>
</organism>
<dbReference type="GO" id="GO:0004553">
    <property type="term" value="F:hydrolase activity, hydrolyzing O-glycosyl compounds"/>
    <property type="evidence" value="ECO:0007669"/>
    <property type="project" value="TreeGrafter"/>
</dbReference>
<dbReference type="PANTHER" id="PTHR31616">
    <property type="entry name" value="TREHALASE"/>
    <property type="match status" value="1"/>
</dbReference>
<dbReference type="RefSeq" id="WP_051515158.1">
    <property type="nucleotide sequence ID" value="NZ_AZQP01000054.1"/>
</dbReference>
<dbReference type="SUPFAM" id="SSF48208">
    <property type="entry name" value="Six-hairpin glycosidases"/>
    <property type="match status" value="1"/>
</dbReference>
<dbReference type="OrthoDB" id="3902805at2"/>
<dbReference type="PANTHER" id="PTHR31616:SF0">
    <property type="entry name" value="GLUCAN 1,4-ALPHA-GLUCOSIDASE"/>
    <property type="match status" value="1"/>
</dbReference>
<dbReference type="GO" id="GO:0005975">
    <property type="term" value="P:carbohydrate metabolic process"/>
    <property type="evidence" value="ECO:0007669"/>
    <property type="project" value="InterPro"/>
</dbReference>
<evidence type="ECO:0000313" key="2">
    <source>
        <dbReference type="EMBL" id="EYE87468.1"/>
    </source>
</evidence>
<proteinExistence type="predicted"/>
<evidence type="ECO:0000313" key="3">
    <source>
        <dbReference type="Proteomes" id="UP000019681"/>
    </source>
</evidence>